<evidence type="ECO:0000313" key="1">
    <source>
        <dbReference type="EMBL" id="ACK63917.1"/>
    </source>
</evidence>
<name>B7H8Z7_BACC4</name>
<dbReference type="KEGG" id="bcb:BCB4264_A4113"/>
<dbReference type="HOGENOM" id="CLU_3324062_0_0_9"/>
<sequence length="38" mass="4564">MLQIFEMIVNPVPNFLRAVYNEYGLQRKYKNTFLDGQL</sequence>
<evidence type="ECO:0000313" key="2">
    <source>
        <dbReference type="Proteomes" id="UP000007096"/>
    </source>
</evidence>
<proteinExistence type="predicted"/>
<dbReference type="AlphaFoldDB" id="B7H8Z7"/>
<dbReference type="Proteomes" id="UP000007096">
    <property type="component" value="Chromosome"/>
</dbReference>
<gene>
    <name evidence="1" type="ordered locus">BCB4264_A4113</name>
</gene>
<organism evidence="1 2">
    <name type="scientific">Bacillus cereus (strain B4264)</name>
    <dbReference type="NCBI Taxonomy" id="405532"/>
    <lineage>
        <taxon>Bacteria</taxon>
        <taxon>Bacillati</taxon>
        <taxon>Bacillota</taxon>
        <taxon>Bacilli</taxon>
        <taxon>Bacillales</taxon>
        <taxon>Bacillaceae</taxon>
        <taxon>Bacillus</taxon>
        <taxon>Bacillus cereus group</taxon>
    </lineage>
</organism>
<protein>
    <submittedName>
        <fullName evidence="1">Uncharacterized protein</fullName>
    </submittedName>
</protein>
<accession>B7H8Z7</accession>
<reference evidence="1 2" key="1">
    <citation type="submission" date="2008-10" db="EMBL/GenBank/DDBJ databases">
        <title>Genome sequence of Bacillus cereus B4264.</title>
        <authorList>
            <person name="Dodson R.J."/>
            <person name="Durkin A.S."/>
            <person name="Rosovitz M.J."/>
            <person name="Rasko D.A."/>
            <person name="Hoffmaster A."/>
            <person name="Ravel J."/>
            <person name="Sutton G."/>
        </authorList>
    </citation>
    <scope>NUCLEOTIDE SEQUENCE [LARGE SCALE GENOMIC DNA]</scope>
    <source>
        <strain evidence="1 2">B4264</strain>
    </source>
</reference>
<dbReference type="EMBL" id="CP001176">
    <property type="protein sequence ID" value="ACK63917.1"/>
    <property type="molecule type" value="Genomic_DNA"/>
</dbReference>